<accession>A0A8D0C333</accession>
<reference evidence="2" key="1">
    <citation type="submission" date="2025-08" db="UniProtKB">
        <authorList>
            <consortium name="Ensembl"/>
        </authorList>
    </citation>
    <scope>IDENTIFICATION</scope>
</reference>
<dbReference type="SUPFAM" id="SSF109640">
    <property type="entry name" value="KRAB domain (Kruppel-associated box)"/>
    <property type="match status" value="1"/>
</dbReference>
<dbReference type="GeneTree" id="ENSGT01030000237925"/>
<evidence type="ECO:0000313" key="3">
    <source>
        <dbReference type="Proteomes" id="UP000694421"/>
    </source>
</evidence>
<dbReference type="Pfam" id="PF01352">
    <property type="entry name" value="KRAB"/>
    <property type="match status" value="1"/>
</dbReference>
<dbReference type="CDD" id="cd07765">
    <property type="entry name" value="KRAB_A-box"/>
    <property type="match status" value="1"/>
</dbReference>
<reference evidence="2" key="2">
    <citation type="submission" date="2025-09" db="UniProtKB">
        <authorList>
            <consortium name="Ensembl"/>
        </authorList>
    </citation>
    <scope>IDENTIFICATION</scope>
</reference>
<dbReference type="PANTHER" id="PTHR23232">
    <property type="entry name" value="KRAB DOMAIN C2H2 ZINC FINGER"/>
    <property type="match status" value="1"/>
</dbReference>
<dbReference type="InterPro" id="IPR001909">
    <property type="entry name" value="KRAB"/>
</dbReference>
<keyword evidence="3" id="KW-1185">Reference proteome</keyword>
<name>A0A8D0C333_SALMN</name>
<dbReference type="InterPro" id="IPR036051">
    <property type="entry name" value="KRAB_dom_sf"/>
</dbReference>
<organism evidence="2 3">
    <name type="scientific">Salvator merianae</name>
    <name type="common">Argentine black and white tegu</name>
    <name type="synonym">Tupinambis merianae</name>
    <dbReference type="NCBI Taxonomy" id="96440"/>
    <lineage>
        <taxon>Eukaryota</taxon>
        <taxon>Metazoa</taxon>
        <taxon>Chordata</taxon>
        <taxon>Craniata</taxon>
        <taxon>Vertebrata</taxon>
        <taxon>Euteleostomi</taxon>
        <taxon>Lepidosauria</taxon>
        <taxon>Squamata</taxon>
        <taxon>Bifurcata</taxon>
        <taxon>Unidentata</taxon>
        <taxon>Episquamata</taxon>
        <taxon>Laterata</taxon>
        <taxon>Teiioidea</taxon>
        <taxon>Teiidae</taxon>
        <taxon>Salvator</taxon>
    </lineage>
</organism>
<dbReference type="AlphaFoldDB" id="A0A8D0C333"/>
<evidence type="ECO:0000313" key="2">
    <source>
        <dbReference type="Ensembl" id="ENSSMRP00000013471.1"/>
    </source>
</evidence>
<dbReference type="Gene3D" id="6.10.140.140">
    <property type="match status" value="1"/>
</dbReference>
<dbReference type="Ensembl" id="ENSSMRT00000015690.1">
    <property type="protein sequence ID" value="ENSSMRP00000013471.1"/>
    <property type="gene ID" value="ENSSMRG00000010482.1"/>
</dbReference>
<dbReference type="Proteomes" id="UP000694421">
    <property type="component" value="Unplaced"/>
</dbReference>
<dbReference type="InterPro" id="IPR050169">
    <property type="entry name" value="Krueppel_C2H2_ZnF"/>
</dbReference>
<dbReference type="GO" id="GO:0006355">
    <property type="term" value="P:regulation of DNA-templated transcription"/>
    <property type="evidence" value="ECO:0007669"/>
    <property type="project" value="InterPro"/>
</dbReference>
<evidence type="ECO:0000259" key="1">
    <source>
        <dbReference type="PROSITE" id="PS50805"/>
    </source>
</evidence>
<dbReference type="SMART" id="SM00349">
    <property type="entry name" value="KRAB"/>
    <property type="match status" value="1"/>
</dbReference>
<dbReference type="PANTHER" id="PTHR23232:SF156">
    <property type="entry name" value="KRAB DOMAIN-CONTAINING PROTEIN"/>
    <property type="match status" value="1"/>
</dbReference>
<proteinExistence type="predicted"/>
<dbReference type="PROSITE" id="PS50805">
    <property type="entry name" value="KRAB"/>
    <property type="match status" value="1"/>
</dbReference>
<feature type="domain" description="KRAB" evidence="1">
    <location>
        <begin position="12"/>
        <end position="104"/>
    </location>
</feature>
<sequence length="104" mass="12041">ICRSLTTSRREVAFQEVALYFTEEEWNLLNPKQKILYHEVMSENYEHVASLGKEPSFSGLVDVECYEYCLDFLPTEGRSLLPLPPLVYSLCIGWNVIWIKGPLI</sequence>
<protein>
    <recommendedName>
        <fullName evidence="1">KRAB domain-containing protein</fullName>
    </recommendedName>
</protein>